<dbReference type="AlphaFoldDB" id="A0A6A6WWH8"/>
<reference evidence="2" key="1">
    <citation type="journal article" date="2020" name="Stud. Mycol.">
        <title>101 Dothideomycetes genomes: a test case for predicting lifestyles and emergence of pathogens.</title>
        <authorList>
            <person name="Haridas S."/>
            <person name="Albert R."/>
            <person name="Binder M."/>
            <person name="Bloem J."/>
            <person name="Labutti K."/>
            <person name="Salamov A."/>
            <person name="Andreopoulos B."/>
            <person name="Baker S."/>
            <person name="Barry K."/>
            <person name="Bills G."/>
            <person name="Bluhm B."/>
            <person name="Cannon C."/>
            <person name="Castanera R."/>
            <person name="Culley D."/>
            <person name="Daum C."/>
            <person name="Ezra D."/>
            <person name="Gonzalez J."/>
            <person name="Henrissat B."/>
            <person name="Kuo A."/>
            <person name="Liang C."/>
            <person name="Lipzen A."/>
            <person name="Lutzoni F."/>
            <person name="Magnuson J."/>
            <person name="Mondo S."/>
            <person name="Nolan M."/>
            <person name="Ohm R."/>
            <person name="Pangilinan J."/>
            <person name="Park H.-J."/>
            <person name="Ramirez L."/>
            <person name="Alfaro M."/>
            <person name="Sun H."/>
            <person name="Tritt A."/>
            <person name="Yoshinaga Y."/>
            <person name="Zwiers L.-H."/>
            <person name="Turgeon B."/>
            <person name="Goodwin S."/>
            <person name="Spatafora J."/>
            <person name="Crous P."/>
            <person name="Grigoriev I."/>
        </authorList>
    </citation>
    <scope>NUCLEOTIDE SEQUENCE</scope>
    <source>
        <strain evidence="2">CBS 109.77</strain>
    </source>
</reference>
<evidence type="ECO:0000313" key="2">
    <source>
        <dbReference type="EMBL" id="KAF2788258.1"/>
    </source>
</evidence>
<accession>A0A6A6WWH8</accession>
<dbReference type="Proteomes" id="UP000799757">
    <property type="component" value="Unassembled WGS sequence"/>
</dbReference>
<feature type="region of interest" description="Disordered" evidence="1">
    <location>
        <begin position="142"/>
        <end position="161"/>
    </location>
</feature>
<proteinExistence type="predicted"/>
<keyword evidence="3" id="KW-1185">Reference proteome</keyword>
<gene>
    <name evidence="2" type="ORF">K505DRAFT_112235</name>
</gene>
<organism evidence="2 3">
    <name type="scientific">Melanomma pulvis-pyrius CBS 109.77</name>
    <dbReference type="NCBI Taxonomy" id="1314802"/>
    <lineage>
        <taxon>Eukaryota</taxon>
        <taxon>Fungi</taxon>
        <taxon>Dikarya</taxon>
        <taxon>Ascomycota</taxon>
        <taxon>Pezizomycotina</taxon>
        <taxon>Dothideomycetes</taxon>
        <taxon>Pleosporomycetidae</taxon>
        <taxon>Pleosporales</taxon>
        <taxon>Melanommataceae</taxon>
        <taxon>Melanomma</taxon>
    </lineage>
</organism>
<sequence>MGSDCAARSAERRAFHWVRWPGIITVFSGRGRALGWWEGLRSAVGRSGDEMMRPAGVAGKGCETAKVTGCAKSVHAASARRAECGEWAPCWAWERWRRRRACLRSAAHGGGGRLQPAVRCGAHGCESGRPCARLRVCSPGRGQWSGQPSRSPHRAVASAPPHHHRACLISSHLQRCQTRAIQQSNGRPMCPPMPASRRQSLPIIGAAE</sequence>
<evidence type="ECO:0000313" key="3">
    <source>
        <dbReference type="Proteomes" id="UP000799757"/>
    </source>
</evidence>
<name>A0A6A6WWH8_9PLEO</name>
<evidence type="ECO:0000256" key="1">
    <source>
        <dbReference type="SAM" id="MobiDB-lite"/>
    </source>
</evidence>
<feature type="region of interest" description="Disordered" evidence="1">
    <location>
        <begin position="181"/>
        <end position="208"/>
    </location>
</feature>
<protein>
    <submittedName>
        <fullName evidence="2">Uncharacterized protein</fullName>
    </submittedName>
</protein>
<dbReference type="EMBL" id="MU002232">
    <property type="protein sequence ID" value="KAF2788258.1"/>
    <property type="molecule type" value="Genomic_DNA"/>
</dbReference>